<dbReference type="AlphaFoldDB" id="F4RLF2"/>
<keyword evidence="8" id="KW-1185">Reference proteome</keyword>
<proteinExistence type="inferred from homology"/>
<dbReference type="eggNOG" id="KOG1270">
    <property type="taxonomic scope" value="Eukaryota"/>
</dbReference>
<evidence type="ECO:0000256" key="5">
    <source>
        <dbReference type="HAMAP-Rule" id="MF_03190"/>
    </source>
</evidence>
<protein>
    <recommendedName>
        <fullName evidence="5">Ubiquinone biosynthesis O-methyltransferase, mitochondrial</fullName>
    </recommendedName>
    <alternativeName>
        <fullName evidence="5">3-demethylubiquinol 3-O-methyltransferase</fullName>
        <ecNumber evidence="5">2.1.1.64</ecNumber>
    </alternativeName>
    <alternativeName>
        <fullName evidence="5">3-demethylubiquinone 3-O-methyltransferase</fullName>
        <ecNumber evidence="5">2.1.1.-</ecNumber>
    </alternativeName>
    <alternativeName>
        <fullName evidence="5">Polyprenyldihydroxybenzoate methyltransferase</fullName>
        <ecNumber evidence="5">2.1.1.114</ecNumber>
    </alternativeName>
</protein>
<keyword evidence="2 5" id="KW-0808">Transferase</keyword>
<keyword evidence="5" id="KW-0496">Mitochondrion</keyword>
<dbReference type="GO" id="GO:0010420">
    <property type="term" value="F:polyprenyldihydroxybenzoate methyltransferase activity"/>
    <property type="evidence" value="ECO:0007669"/>
    <property type="project" value="UniProtKB-UniRule"/>
</dbReference>
<dbReference type="InParanoid" id="F4RLF2"/>
<dbReference type="GO" id="GO:0032259">
    <property type="term" value="P:methylation"/>
    <property type="evidence" value="ECO:0007669"/>
    <property type="project" value="UniProtKB-KW"/>
</dbReference>
<comment type="function">
    <text evidence="5">O-methyltransferase required for two non-consecutive steps during ubiquinone biosynthesis. Catalyzes the 2 O-methylation of 3,4-dihydroxy-5-(all-trans-polyprenyl)benzoic acid into 4-hydroxy-3-methoxy-5-(all-trans-polyprenyl)benzoic acid. Also catalyzes the last step of ubiquinone biosynthesis by mediating methylation of 3-demethylubiquinone into ubiquinone. Also able to mediate the methylation of 3-demethylubiquinol into ubiquinol.</text>
</comment>
<dbReference type="OrthoDB" id="3265906at2759"/>
<dbReference type="GeneID" id="18931935"/>
<dbReference type="EC" id="2.1.1.64" evidence="5"/>
<dbReference type="NCBIfam" id="TIGR01983">
    <property type="entry name" value="UbiG"/>
    <property type="match status" value="1"/>
</dbReference>
<evidence type="ECO:0000256" key="6">
    <source>
        <dbReference type="SAM" id="MobiDB-lite"/>
    </source>
</evidence>
<evidence type="ECO:0000313" key="7">
    <source>
        <dbReference type="EMBL" id="EGG07007.1"/>
    </source>
</evidence>
<dbReference type="PANTHER" id="PTHR43464">
    <property type="entry name" value="METHYLTRANSFERASE"/>
    <property type="match status" value="1"/>
</dbReference>
<dbReference type="SUPFAM" id="SSF53335">
    <property type="entry name" value="S-adenosyl-L-methionine-dependent methyltransferases"/>
    <property type="match status" value="1"/>
</dbReference>
<feature type="binding site" evidence="5">
    <location>
        <position position="217"/>
    </location>
    <ligand>
        <name>Mg(2+)</name>
        <dbReference type="ChEBI" id="CHEBI:18420"/>
    </ligand>
</feature>
<feature type="binding site" evidence="5">
    <location>
        <position position="214"/>
    </location>
    <ligand>
        <name>Mg(2+)</name>
        <dbReference type="ChEBI" id="CHEBI:18420"/>
    </ligand>
</feature>
<evidence type="ECO:0000256" key="2">
    <source>
        <dbReference type="ARBA" id="ARBA00022679"/>
    </source>
</evidence>
<keyword evidence="5" id="KW-0999">Mitochondrion inner membrane</keyword>
<comment type="subunit">
    <text evidence="5">Component of a multi-subunit COQ enzyme complex, composed of at least COQ3, COQ4, COQ5, COQ6, COQ7 and COQ9.</text>
</comment>
<comment type="similarity">
    <text evidence="5">Belongs to the class I-like SAM-binding methyltransferase superfamily. UbiG/COQ3 family.</text>
</comment>
<dbReference type="HOGENOM" id="CLU_042432_1_0_1"/>
<reference evidence="8" key="1">
    <citation type="journal article" date="2011" name="Proc. Natl. Acad. Sci. U.S.A.">
        <title>Obligate biotrophy features unraveled by the genomic analysis of rust fungi.</title>
        <authorList>
            <person name="Duplessis S."/>
            <person name="Cuomo C.A."/>
            <person name="Lin Y.-C."/>
            <person name="Aerts A."/>
            <person name="Tisserant E."/>
            <person name="Veneault-Fourrey C."/>
            <person name="Joly D.L."/>
            <person name="Hacquard S."/>
            <person name="Amselem J."/>
            <person name="Cantarel B.L."/>
            <person name="Chiu R."/>
            <person name="Coutinho P.M."/>
            <person name="Feau N."/>
            <person name="Field M."/>
            <person name="Frey P."/>
            <person name="Gelhaye E."/>
            <person name="Goldberg J."/>
            <person name="Grabherr M.G."/>
            <person name="Kodira C.D."/>
            <person name="Kohler A."/>
            <person name="Kuees U."/>
            <person name="Lindquist E.A."/>
            <person name="Lucas S.M."/>
            <person name="Mago R."/>
            <person name="Mauceli E."/>
            <person name="Morin E."/>
            <person name="Murat C."/>
            <person name="Pangilinan J.L."/>
            <person name="Park R."/>
            <person name="Pearson M."/>
            <person name="Quesneville H."/>
            <person name="Rouhier N."/>
            <person name="Sakthikumar S."/>
            <person name="Salamov A.A."/>
            <person name="Schmutz J."/>
            <person name="Selles B."/>
            <person name="Shapiro H."/>
            <person name="Tanguay P."/>
            <person name="Tuskan G.A."/>
            <person name="Henrissat B."/>
            <person name="Van de Peer Y."/>
            <person name="Rouze P."/>
            <person name="Ellis J.G."/>
            <person name="Dodds P.N."/>
            <person name="Schein J.E."/>
            <person name="Zhong S."/>
            <person name="Hamelin R.C."/>
            <person name="Grigoriev I.V."/>
            <person name="Szabo L.J."/>
            <person name="Martin F."/>
        </authorList>
    </citation>
    <scope>NUCLEOTIDE SEQUENCE [LARGE SCALE GENOMIC DNA]</scope>
    <source>
        <strain evidence="8">98AG31 / pathotype 3-4-7</strain>
    </source>
</reference>
<sequence>MWPTLRSIIFRPTSVASNPIRSTARQLHSTTNPLLNQESSQSNTSSSFNNTTASNATVSPEEIKHFNSLASTWWDESGGFGLLHRMNPIRTQFIRERILYDVTPQSSLKLESPLNPNRFLSGQKVLDVGCGGGIFSEVLSRLGGDVLGIDAAAASIKVASSHASNDSKLNFQHEAQLEDLPNQENRLRYRHCSVEDLLKEDDQQELYDVVCAMEVIEHVEDPHAFLTGLAKLTKPGGHLILSTISRTPLARLLTIYLAESNLPFIGLVPPGTHTYEKFVKPEELTDFFRNRLGWAKSFERSELETRGSFYEPLTGHWNLFPREFVLGELVNYFFGVKKPLN</sequence>
<dbReference type="UniPathway" id="UPA00232"/>
<keyword evidence="4 5" id="KW-0949">S-adenosyl-L-methionine</keyword>
<feature type="binding site" evidence="5">
    <location>
        <position position="213"/>
    </location>
    <ligand>
        <name>S-adenosyl-L-methionine</name>
        <dbReference type="ChEBI" id="CHEBI:59789"/>
    </ligand>
</feature>
<dbReference type="PANTHER" id="PTHR43464:SF19">
    <property type="entry name" value="UBIQUINONE BIOSYNTHESIS O-METHYLTRANSFERASE, MITOCHONDRIAL"/>
    <property type="match status" value="1"/>
</dbReference>
<dbReference type="EC" id="2.1.1.114" evidence="5"/>
<dbReference type="KEGG" id="mlr:MELLADRAFT_71815"/>
<dbReference type="EMBL" id="GL883106">
    <property type="protein sequence ID" value="EGG07007.1"/>
    <property type="molecule type" value="Genomic_DNA"/>
</dbReference>
<dbReference type="InterPro" id="IPR029063">
    <property type="entry name" value="SAM-dependent_MTases_sf"/>
</dbReference>
<comment type="subcellular location">
    <subcellularLocation>
        <location evidence="5">Mitochondrion inner membrane</location>
        <topology evidence="5">Peripheral membrane protein</topology>
        <orientation evidence="5">Matrix side</orientation>
    </subcellularLocation>
</comment>
<dbReference type="FunCoup" id="F4RLF2">
    <property type="interactions" value="277"/>
</dbReference>
<dbReference type="GO" id="GO:0120537">
    <property type="term" value="F:3-demethylubiquinone 3-O-methyltransferase activity"/>
    <property type="evidence" value="ECO:0007669"/>
    <property type="project" value="RHEA"/>
</dbReference>
<dbReference type="RefSeq" id="XP_007409967.1">
    <property type="nucleotide sequence ID" value="XM_007409905.1"/>
</dbReference>
<dbReference type="InterPro" id="IPR010233">
    <property type="entry name" value="UbiG_MeTrfase"/>
</dbReference>
<feature type="binding site" evidence="5">
    <location>
        <position position="150"/>
    </location>
    <ligand>
        <name>S-adenosyl-L-methionine</name>
        <dbReference type="ChEBI" id="CHEBI:59789"/>
    </ligand>
</feature>
<comment type="catalytic activity">
    <reaction evidence="5">
        <text>a 3-demethylubiquinol + S-adenosyl-L-methionine = a ubiquinol + S-adenosyl-L-homocysteine + H(+)</text>
        <dbReference type="Rhea" id="RHEA:44380"/>
        <dbReference type="Rhea" id="RHEA-COMP:9566"/>
        <dbReference type="Rhea" id="RHEA-COMP:10914"/>
        <dbReference type="ChEBI" id="CHEBI:15378"/>
        <dbReference type="ChEBI" id="CHEBI:17976"/>
        <dbReference type="ChEBI" id="CHEBI:57856"/>
        <dbReference type="ChEBI" id="CHEBI:59789"/>
        <dbReference type="ChEBI" id="CHEBI:84422"/>
        <dbReference type="EC" id="2.1.1.64"/>
    </reaction>
</comment>
<keyword evidence="3 5" id="KW-0831">Ubiquinone biosynthesis</keyword>
<name>F4RLF2_MELLP</name>
<dbReference type="Gene3D" id="3.40.50.150">
    <property type="entry name" value="Vaccinia Virus protein VP39"/>
    <property type="match status" value="1"/>
</dbReference>
<keyword evidence="5" id="KW-0479">Metal-binding</keyword>
<organism evidence="8">
    <name type="scientific">Melampsora larici-populina (strain 98AG31 / pathotype 3-4-7)</name>
    <name type="common">Poplar leaf rust fungus</name>
    <dbReference type="NCBI Taxonomy" id="747676"/>
    <lineage>
        <taxon>Eukaryota</taxon>
        <taxon>Fungi</taxon>
        <taxon>Dikarya</taxon>
        <taxon>Basidiomycota</taxon>
        <taxon>Pucciniomycotina</taxon>
        <taxon>Pucciniomycetes</taxon>
        <taxon>Pucciniales</taxon>
        <taxon>Melampsoraceae</taxon>
        <taxon>Melampsora</taxon>
    </lineage>
</organism>
<feature type="compositionally biased region" description="Low complexity" evidence="6">
    <location>
        <begin position="39"/>
        <end position="59"/>
    </location>
</feature>
<dbReference type="GO" id="GO:0046872">
    <property type="term" value="F:metal ion binding"/>
    <property type="evidence" value="ECO:0007669"/>
    <property type="project" value="UniProtKB-KW"/>
</dbReference>
<comment type="catalytic activity">
    <reaction evidence="5">
        <text>a 3,4-dihydroxy-5-(all-trans-polyprenyl)benzoate + S-adenosyl-L-methionine = a 4-hydroxy-3-methoxy-5-(all-trans-polyprenyl)benzoate + S-adenosyl-L-homocysteine + H(+)</text>
        <dbReference type="Rhea" id="RHEA:44452"/>
        <dbReference type="Rhea" id="RHEA-COMP:10930"/>
        <dbReference type="Rhea" id="RHEA-COMP:10931"/>
        <dbReference type="ChEBI" id="CHEBI:15378"/>
        <dbReference type="ChEBI" id="CHEBI:57856"/>
        <dbReference type="ChEBI" id="CHEBI:59789"/>
        <dbReference type="ChEBI" id="CHEBI:64694"/>
        <dbReference type="ChEBI" id="CHEBI:84443"/>
        <dbReference type="EC" id="2.1.1.114"/>
    </reaction>
</comment>
<dbReference type="VEuPathDB" id="FungiDB:MELLADRAFT_71815"/>
<dbReference type="Proteomes" id="UP000001072">
    <property type="component" value="Unassembled WGS sequence"/>
</dbReference>
<dbReference type="STRING" id="747676.F4RLF2"/>
<keyword evidence="5" id="KW-0460">Magnesium</keyword>
<comment type="pathway">
    <text evidence="5">Cofactor biosynthesis; ubiquinone biosynthesis.</text>
</comment>
<gene>
    <name evidence="5" type="primary">COQ3</name>
    <name evidence="7" type="ORF">MELLADRAFT_71815</name>
</gene>
<feature type="binding site" evidence="5">
    <location>
        <position position="90"/>
    </location>
    <ligand>
        <name>S-adenosyl-L-methionine</name>
        <dbReference type="ChEBI" id="CHEBI:59789"/>
    </ligand>
</feature>
<evidence type="ECO:0000256" key="4">
    <source>
        <dbReference type="ARBA" id="ARBA00022691"/>
    </source>
</evidence>
<feature type="binding site" evidence="5">
    <location>
        <position position="218"/>
    </location>
    <ligand>
        <name>Mg(2+)</name>
        <dbReference type="ChEBI" id="CHEBI:18420"/>
    </ligand>
</feature>
<feature type="region of interest" description="Disordered" evidence="6">
    <location>
        <begin position="34"/>
        <end position="59"/>
    </location>
</feature>
<comment type="catalytic activity">
    <reaction evidence="5">
        <text>a 3-demethylubiquinone + S-adenosyl-L-methionine = a ubiquinone + S-adenosyl-L-homocysteine</text>
        <dbReference type="Rhea" id="RHEA:81215"/>
        <dbReference type="Rhea" id="RHEA-COMP:9565"/>
        <dbReference type="Rhea" id="RHEA-COMP:19654"/>
        <dbReference type="ChEBI" id="CHEBI:16389"/>
        <dbReference type="ChEBI" id="CHEBI:57856"/>
        <dbReference type="ChEBI" id="CHEBI:59789"/>
        <dbReference type="ChEBI" id="CHEBI:231825"/>
    </reaction>
</comment>
<dbReference type="Pfam" id="PF13489">
    <property type="entry name" value="Methyltransf_23"/>
    <property type="match status" value="1"/>
</dbReference>
<dbReference type="CDD" id="cd02440">
    <property type="entry name" value="AdoMet_MTases"/>
    <property type="match status" value="1"/>
</dbReference>
<dbReference type="HAMAP" id="MF_00472">
    <property type="entry name" value="UbiG"/>
    <property type="match status" value="1"/>
</dbReference>
<feature type="binding site" evidence="5">
    <location>
        <position position="129"/>
    </location>
    <ligand>
        <name>S-adenosyl-L-methionine</name>
        <dbReference type="ChEBI" id="CHEBI:59789"/>
    </ligand>
</feature>
<dbReference type="EC" id="2.1.1.-" evidence="5"/>
<dbReference type="GO" id="GO:0031314">
    <property type="term" value="C:extrinsic component of mitochondrial inner membrane"/>
    <property type="evidence" value="ECO:0007669"/>
    <property type="project" value="UniProtKB-UniRule"/>
</dbReference>
<comment type="cofactor">
    <cofactor evidence="5">
        <name>Mg(2+)</name>
        <dbReference type="ChEBI" id="CHEBI:18420"/>
    </cofactor>
</comment>
<keyword evidence="5" id="KW-0472">Membrane</keyword>
<accession>F4RLF2</accession>
<evidence type="ECO:0000256" key="3">
    <source>
        <dbReference type="ARBA" id="ARBA00022688"/>
    </source>
</evidence>
<keyword evidence="1 5" id="KW-0489">Methyltransferase</keyword>
<evidence type="ECO:0000313" key="8">
    <source>
        <dbReference type="Proteomes" id="UP000001072"/>
    </source>
</evidence>
<dbReference type="GO" id="GO:0061542">
    <property type="term" value="F:3-demethylubiquinol 3-O-methyltransferase activity"/>
    <property type="evidence" value="ECO:0007669"/>
    <property type="project" value="UniProtKB-UniRule"/>
</dbReference>
<evidence type="ECO:0000256" key="1">
    <source>
        <dbReference type="ARBA" id="ARBA00022603"/>
    </source>
</evidence>